<dbReference type="CDD" id="cd00637">
    <property type="entry name" value="7tm_classA_rhodopsin-like"/>
    <property type="match status" value="1"/>
</dbReference>
<feature type="region of interest" description="Disordered" evidence="5">
    <location>
        <begin position="320"/>
        <end position="346"/>
    </location>
</feature>
<dbReference type="Proteomes" id="UP000887566">
    <property type="component" value="Unplaced"/>
</dbReference>
<dbReference type="PROSITE" id="PS00237">
    <property type="entry name" value="G_PROTEIN_RECEP_F1_1"/>
    <property type="match status" value="1"/>
</dbReference>
<feature type="transmembrane region" description="Helical" evidence="6">
    <location>
        <begin position="59"/>
        <end position="80"/>
    </location>
</feature>
<feature type="domain" description="G-protein coupled receptors family 1 profile" evidence="7">
    <location>
        <begin position="38"/>
        <end position="295"/>
    </location>
</feature>
<evidence type="ECO:0000256" key="4">
    <source>
        <dbReference type="ARBA" id="ARBA00023136"/>
    </source>
</evidence>
<evidence type="ECO:0000256" key="3">
    <source>
        <dbReference type="ARBA" id="ARBA00022989"/>
    </source>
</evidence>
<keyword evidence="2 6" id="KW-0812">Transmembrane</keyword>
<evidence type="ECO:0000256" key="1">
    <source>
        <dbReference type="ARBA" id="ARBA00004370"/>
    </source>
</evidence>
<keyword evidence="3 6" id="KW-1133">Transmembrane helix</keyword>
<name>A0A914VWT7_9BILA</name>
<evidence type="ECO:0000259" key="7">
    <source>
        <dbReference type="PROSITE" id="PS50262"/>
    </source>
</evidence>
<evidence type="ECO:0000256" key="2">
    <source>
        <dbReference type="ARBA" id="ARBA00022692"/>
    </source>
</evidence>
<dbReference type="PANTHER" id="PTHR47521:SF7">
    <property type="entry name" value="SERPENTINE RECEPTOR CLASS EPSILON-6"/>
    <property type="match status" value="1"/>
</dbReference>
<evidence type="ECO:0000313" key="9">
    <source>
        <dbReference type="WBParaSite" id="PSAMB.scaffold2639size22071.g18580.t1"/>
    </source>
</evidence>
<feature type="transmembrane region" description="Helical" evidence="6">
    <location>
        <begin position="20"/>
        <end position="47"/>
    </location>
</feature>
<evidence type="ECO:0000313" key="8">
    <source>
        <dbReference type="Proteomes" id="UP000887566"/>
    </source>
</evidence>
<keyword evidence="8" id="KW-1185">Reference proteome</keyword>
<dbReference type="InterPro" id="IPR017452">
    <property type="entry name" value="GPCR_Rhodpsn_7TM"/>
</dbReference>
<dbReference type="InterPro" id="IPR052860">
    <property type="entry name" value="NRL-GPCR1"/>
</dbReference>
<dbReference type="PROSITE" id="PS50262">
    <property type="entry name" value="G_PROTEIN_RECEP_F1_2"/>
    <property type="match status" value="1"/>
</dbReference>
<feature type="transmembrane region" description="Helical" evidence="6">
    <location>
        <begin position="143"/>
        <end position="162"/>
    </location>
</feature>
<proteinExistence type="predicted"/>
<accession>A0A914VWT7</accession>
<feature type="transmembrane region" description="Helical" evidence="6">
    <location>
        <begin position="100"/>
        <end position="122"/>
    </location>
</feature>
<feature type="transmembrane region" description="Helical" evidence="6">
    <location>
        <begin position="276"/>
        <end position="296"/>
    </location>
</feature>
<protein>
    <submittedName>
        <fullName evidence="9">G-protein coupled receptors family 1 profile domain-containing protein</fullName>
    </submittedName>
</protein>
<dbReference type="GO" id="GO:0004930">
    <property type="term" value="F:G protein-coupled receptor activity"/>
    <property type="evidence" value="ECO:0007669"/>
    <property type="project" value="InterPro"/>
</dbReference>
<dbReference type="GO" id="GO:0016020">
    <property type="term" value="C:membrane"/>
    <property type="evidence" value="ECO:0007669"/>
    <property type="project" value="UniProtKB-SubCell"/>
</dbReference>
<dbReference type="Gene3D" id="1.20.1070.10">
    <property type="entry name" value="Rhodopsin 7-helix transmembrane proteins"/>
    <property type="match status" value="1"/>
</dbReference>
<feature type="transmembrane region" description="Helical" evidence="6">
    <location>
        <begin position="182"/>
        <end position="205"/>
    </location>
</feature>
<keyword evidence="4 6" id="KW-0472">Membrane</keyword>
<dbReference type="SUPFAM" id="SSF81321">
    <property type="entry name" value="Family A G protein-coupled receptor-like"/>
    <property type="match status" value="1"/>
</dbReference>
<dbReference type="InterPro" id="IPR000276">
    <property type="entry name" value="GPCR_Rhodpsn"/>
</dbReference>
<comment type="subcellular location">
    <subcellularLocation>
        <location evidence="1">Membrane</location>
    </subcellularLocation>
</comment>
<dbReference type="PANTHER" id="PTHR47521">
    <property type="entry name" value="SERPENTINE RECEPTOR, CLASS E (EPSILON)-RELATED"/>
    <property type="match status" value="1"/>
</dbReference>
<feature type="transmembrane region" description="Helical" evidence="6">
    <location>
        <begin position="238"/>
        <end position="256"/>
    </location>
</feature>
<evidence type="ECO:0000256" key="6">
    <source>
        <dbReference type="SAM" id="Phobius"/>
    </source>
</evidence>
<organism evidence="8 9">
    <name type="scientific">Plectus sambesii</name>
    <dbReference type="NCBI Taxonomy" id="2011161"/>
    <lineage>
        <taxon>Eukaryota</taxon>
        <taxon>Metazoa</taxon>
        <taxon>Ecdysozoa</taxon>
        <taxon>Nematoda</taxon>
        <taxon>Chromadorea</taxon>
        <taxon>Plectida</taxon>
        <taxon>Plectina</taxon>
        <taxon>Plectoidea</taxon>
        <taxon>Plectidae</taxon>
        <taxon>Plectus</taxon>
    </lineage>
</organism>
<reference evidence="9" key="1">
    <citation type="submission" date="2022-11" db="UniProtKB">
        <authorList>
            <consortium name="WormBaseParasite"/>
        </authorList>
    </citation>
    <scope>IDENTIFICATION</scope>
</reference>
<sequence length="376" mass="42329">MTFETNLSTCRLPATGGDAFWFLLQSMITVLNTTAIVLNVFFVCVILSATVMHRNMRLMLTNISICFSMESLAGLLYNFYFLTLGVSGFPQRPKQSWPCTLINVLMVPWDAAAILLVVGLGAERFIAMRRVVPAGEISCYVKLIFTATWTAAGLVTVQYVLHLTNKPICICDGASLSDRSGMLVRIAIIACLETATILLYSFVLVTSKRRLENFGINTARYSLANRFQMYETFRVTQMLMPSILLHSFVYMSYLMLLVPLRDYRASPDISLTGFNLTTLAFALPAVHASAHPLICISRHYYMRQKAVAALHRLFPPLERHAESTTSNPQEGESMRLSARDSTPQRCSFAEQPARVEFRMAPEKHSEILTTFWERSN</sequence>
<dbReference type="WBParaSite" id="PSAMB.scaffold2639size22071.g18580.t1">
    <property type="protein sequence ID" value="PSAMB.scaffold2639size22071.g18580.t1"/>
    <property type="gene ID" value="PSAMB.scaffold2639size22071.g18580"/>
</dbReference>
<dbReference type="AlphaFoldDB" id="A0A914VWT7"/>
<evidence type="ECO:0000256" key="5">
    <source>
        <dbReference type="SAM" id="MobiDB-lite"/>
    </source>
</evidence>